<sequence length="735" mass="83243">MSHKHLRVYVIVFEDNNAEGETLVYAEDLSRNGCHWNRSLMGKKNDAFLLSDGDRLRLTSKTSLVFQASSVDDRNHFDLVQEREMQTFCDKYVLTDRLLGSGAFGSVFMAIEQTSRTQLACKVVDLRRIGPMREQSDSRQQAQPRSIGHAKSELRKVRTWADKQKRQVPLEKKFNSYMREFEILSSISHPNIIALDKVFITDNNIYVFQDLVTAGDLFSYVESKNHKLLEAEAAVIIRQILVAVQYLHKQHIAHRDIKPENVMLTSLITGSRVVLTDFGSARRILPMQRATTFAGTEEYGAPEMMNQRSKFFSTSKKVIGYSLAIDMWSVGTVSTLLLVGFRAFDNPDGRHDSTLAVKAELSRLEEDRRWRGLSERSKNFVRRLLVLEEDERLTAAAALEHPWFSNEMHKTDFEELYKRTIKSWRPRIPNVPLAEFIHGQCCKVTFFESSQSILEDQRPARARPLIPAEPPYKPFHRKVYDKTGLWPAKRKRGHSMSEEQGKAIEQWNEVMSKPLNPNRAAQQHDSSEVKKPELPTSAATSPGRKRPMTTSRCPKLQTSNPPEGTMDGPRSNQGSIIRGIREHSSARKRASGPSDTSQPLRPSLTRSTSFCDPGPRGPREVRLNVLGLTAVNTPRTKPKTAVDQSPETYCGGQPWALNVTSRSKLRSRPSTPDRRTTATPLKRRGGSVFDIEDDTEDSRTNRLESAREAQDSVLLAALREATVSPHGSHLRLVSD</sequence>
<dbReference type="Gene3D" id="2.60.200.20">
    <property type="match status" value="1"/>
</dbReference>
<feature type="binding site" evidence="3">
    <location>
        <position position="122"/>
    </location>
    <ligand>
        <name>ATP</name>
        <dbReference type="ChEBI" id="CHEBI:30616"/>
    </ligand>
</feature>
<dbReference type="Gene3D" id="1.10.510.10">
    <property type="entry name" value="Transferase(Phosphotransferase) domain 1"/>
    <property type="match status" value="1"/>
</dbReference>
<evidence type="ECO:0000313" key="7">
    <source>
        <dbReference type="Proteomes" id="UP001345013"/>
    </source>
</evidence>
<dbReference type="Proteomes" id="UP001345013">
    <property type="component" value="Unassembled WGS sequence"/>
</dbReference>
<dbReference type="PROSITE" id="PS50011">
    <property type="entry name" value="PROTEIN_KINASE_DOM"/>
    <property type="match status" value="1"/>
</dbReference>
<evidence type="ECO:0000313" key="6">
    <source>
        <dbReference type="EMBL" id="KAK5074531.1"/>
    </source>
</evidence>
<dbReference type="InterPro" id="IPR008984">
    <property type="entry name" value="SMAD_FHA_dom_sf"/>
</dbReference>
<dbReference type="Gene3D" id="3.30.200.20">
    <property type="entry name" value="Phosphorylase Kinase, domain 1"/>
    <property type="match status" value="2"/>
</dbReference>
<feature type="region of interest" description="Disordered" evidence="4">
    <location>
        <begin position="517"/>
        <end position="619"/>
    </location>
</feature>
<evidence type="ECO:0000256" key="4">
    <source>
        <dbReference type="SAM" id="MobiDB-lite"/>
    </source>
</evidence>
<dbReference type="SUPFAM" id="SSF49879">
    <property type="entry name" value="SMAD/FHA domain"/>
    <property type="match status" value="1"/>
</dbReference>
<dbReference type="SUPFAM" id="SSF56112">
    <property type="entry name" value="Protein kinase-like (PK-like)"/>
    <property type="match status" value="1"/>
</dbReference>
<feature type="region of interest" description="Disordered" evidence="4">
    <location>
        <begin position="132"/>
        <end position="154"/>
    </location>
</feature>
<evidence type="ECO:0000256" key="3">
    <source>
        <dbReference type="PROSITE-ProRule" id="PRU10141"/>
    </source>
</evidence>
<comment type="caution">
    <text evidence="6">The sequence shown here is derived from an EMBL/GenBank/DDBJ whole genome shotgun (WGS) entry which is preliminary data.</text>
</comment>
<dbReference type="InterPro" id="IPR011009">
    <property type="entry name" value="Kinase-like_dom_sf"/>
</dbReference>
<name>A0ABR0JWE8_9EURO</name>
<keyword evidence="1 3" id="KW-0547">Nucleotide-binding</keyword>
<dbReference type="EMBL" id="JAVRRG010000279">
    <property type="protein sequence ID" value="KAK5074531.1"/>
    <property type="molecule type" value="Genomic_DNA"/>
</dbReference>
<evidence type="ECO:0000256" key="2">
    <source>
        <dbReference type="ARBA" id="ARBA00022840"/>
    </source>
</evidence>
<dbReference type="SMART" id="SM00220">
    <property type="entry name" value="S_TKc"/>
    <property type="match status" value="1"/>
</dbReference>
<reference evidence="6 7" key="1">
    <citation type="submission" date="2023-08" db="EMBL/GenBank/DDBJ databases">
        <title>Black Yeasts Isolated from many extreme environments.</title>
        <authorList>
            <person name="Coleine C."/>
            <person name="Stajich J.E."/>
            <person name="Selbmann L."/>
        </authorList>
    </citation>
    <scope>NUCLEOTIDE SEQUENCE [LARGE SCALE GENOMIC DNA]</scope>
    <source>
        <strain evidence="6 7">CCFEE 5885</strain>
    </source>
</reference>
<keyword evidence="2 3" id="KW-0067">ATP-binding</keyword>
<gene>
    <name evidence="6" type="ORF">LTR24_010131</name>
</gene>
<evidence type="ECO:0000259" key="5">
    <source>
        <dbReference type="PROSITE" id="PS50011"/>
    </source>
</evidence>
<keyword evidence="7" id="KW-1185">Reference proteome</keyword>
<accession>A0ABR0JWE8</accession>
<dbReference type="PROSITE" id="PS00108">
    <property type="entry name" value="PROTEIN_KINASE_ST"/>
    <property type="match status" value="1"/>
</dbReference>
<dbReference type="InterPro" id="IPR017441">
    <property type="entry name" value="Protein_kinase_ATP_BS"/>
</dbReference>
<feature type="domain" description="Protein kinase" evidence="5">
    <location>
        <begin position="93"/>
        <end position="404"/>
    </location>
</feature>
<feature type="compositionally biased region" description="Polar residues" evidence="4">
    <location>
        <begin position="593"/>
        <end position="610"/>
    </location>
</feature>
<dbReference type="PANTHER" id="PTHR24347">
    <property type="entry name" value="SERINE/THREONINE-PROTEIN KINASE"/>
    <property type="match status" value="1"/>
</dbReference>
<dbReference type="Pfam" id="PF00069">
    <property type="entry name" value="Pkinase"/>
    <property type="match status" value="1"/>
</dbReference>
<evidence type="ECO:0000256" key="1">
    <source>
        <dbReference type="ARBA" id="ARBA00022741"/>
    </source>
</evidence>
<dbReference type="InterPro" id="IPR000719">
    <property type="entry name" value="Prot_kinase_dom"/>
</dbReference>
<protein>
    <recommendedName>
        <fullName evidence="5">Protein kinase domain-containing protein</fullName>
    </recommendedName>
</protein>
<feature type="compositionally biased region" description="Polar residues" evidence="4">
    <location>
        <begin position="548"/>
        <end position="562"/>
    </location>
</feature>
<organism evidence="6 7">
    <name type="scientific">Lithohypha guttulata</name>
    <dbReference type="NCBI Taxonomy" id="1690604"/>
    <lineage>
        <taxon>Eukaryota</taxon>
        <taxon>Fungi</taxon>
        <taxon>Dikarya</taxon>
        <taxon>Ascomycota</taxon>
        <taxon>Pezizomycotina</taxon>
        <taxon>Eurotiomycetes</taxon>
        <taxon>Chaetothyriomycetidae</taxon>
        <taxon>Chaetothyriales</taxon>
        <taxon>Trichomeriaceae</taxon>
        <taxon>Lithohypha</taxon>
    </lineage>
</organism>
<proteinExistence type="predicted"/>
<feature type="region of interest" description="Disordered" evidence="4">
    <location>
        <begin position="662"/>
        <end position="700"/>
    </location>
</feature>
<dbReference type="PROSITE" id="PS00107">
    <property type="entry name" value="PROTEIN_KINASE_ATP"/>
    <property type="match status" value="1"/>
</dbReference>
<dbReference type="InterPro" id="IPR008271">
    <property type="entry name" value="Ser/Thr_kinase_AS"/>
</dbReference>